<dbReference type="Proteomes" id="UP000324748">
    <property type="component" value="Unassembled WGS sequence"/>
</dbReference>
<organism evidence="1 2">
    <name type="scientific">Puccinia graminis f. sp. tritici</name>
    <dbReference type="NCBI Taxonomy" id="56615"/>
    <lineage>
        <taxon>Eukaryota</taxon>
        <taxon>Fungi</taxon>
        <taxon>Dikarya</taxon>
        <taxon>Basidiomycota</taxon>
        <taxon>Pucciniomycotina</taxon>
        <taxon>Pucciniomycetes</taxon>
        <taxon>Pucciniales</taxon>
        <taxon>Pucciniaceae</taxon>
        <taxon>Puccinia</taxon>
    </lineage>
</organism>
<name>A0A5B0MLT9_PUCGR</name>
<proteinExistence type="predicted"/>
<dbReference type="EMBL" id="VSWC01000144">
    <property type="protein sequence ID" value="KAA1077263.1"/>
    <property type="molecule type" value="Genomic_DNA"/>
</dbReference>
<sequence length="146" mass="16818">MNYYLLHVRVVSCRYLIRLAAKSDPGEGSFQLQNVVLLVRSSSPFFDFYRQYPANKSTPDVSRIWDTSKEILFQVRAGSTELVISSSRDNRWQQLSRAGATPEMLMCRKQNKRALRKMTYVLGIGQQSMPETIDRKTTKSEADTKM</sequence>
<evidence type="ECO:0000313" key="2">
    <source>
        <dbReference type="Proteomes" id="UP000324748"/>
    </source>
</evidence>
<accession>A0A5B0MLT9</accession>
<gene>
    <name evidence="1" type="ORF">PGT21_001116</name>
</gene>
<keyword evidence="2" id="KW-1185">Reference proteome</keyword>
<evidence type="ECO:0000313" key="1">
    <source>
        <dbReference type="EMBL" id="KAA1077263.1"/>
    </source>
</evidence>
<comment type="caution">
    <text evidence="1">The sequence shown here is derived from an EMBL/GenBank/DDBJ whole genome shotgun (WGS) entry which is preliminary data.</text>
</comment>
<protein>
    <submittedName>
        <fullName evidence="1">Uncharacterized protein</fullName>
    </submittedName>
</protein>
<dbReference type="AlphaFoldDB" id="A0A5B0MLT9"/>
<reference evidence="1 2" key="1">
    <citation type="submission" date="2019-05" db="EMBL/GenBank/DDBJ databases">
        <title>Emergence of the Ug99 lineage of the wheat stem rust pathogen through somatic hybridization.</title>
        <authorList>
            <person name="Li F."/>
            <person name="Upadhyaya N.M."/>
            <person name="Sperschneider J."/>
            <person name="Matny O."/>
            <person name="Nguyen-Phuc H."/>
            <person name="Mago R."/>
            <person name="Raley C."/>
            <person name="Miller M.E."/>
            <person name="Silverstein K.A.T."/>
            <person name="Henningsen E."/>
            <person name="Hirsch C.D."/>
            <person name="Visser B."/>
            <person name="Pretorius Z.A."/>
            <person name="Steffenson B.J."/>
            <person name="Schwessinger B."/>
            <person name="Dodds P.N."/>
            <person name="Figueroa M."/>
        </authorList>
    </citation>
    <scope>NUCLEOTIDE SEQUENCE [LARGE SCALE GENOMIC DNA]</scope>
    <source>
        <strain evidence="1">21-0</strain>
    </source>
</reference>